<evidence type="ECO:0000313" key="3">
    <source>
        <dbReference type="Proteomes" id="UP000499080"/>
    </source>
</evidence>
<accession>A0A4Y2BKH5</accession>
<evidence type="ECO:0000313" key="2">
    <source>
        <dbReference type="EMBL" id="GBL92257.1"/>
    </source>
</evidence>
<comment type="caution">
    <text evidence="2">The sequence shown here is derived from an EMBL/GenBank/DDBJ whole genome shotgun (WGS) entry which is preliminary data.</text>
</comment>
<evidence type="ECO:0000256" key="1">
    <source>
        <dbReference type="SAM" id="MobiDB-lite"/>
    </source>
</evidence>
<dbReference type="EMBL" id="BGPR01000085">
    <property type="protein sequence ID" value="GBL92257.1"/>
    <property type="molecule type" value="Genomic_DNA"/>
</dbReference>
<dbReference type="AlphaFoldDB" id="A0A4Y2BKH5"/>
<keyword evidence="3" id="KW-1185">Reference proteome</keyword>
<sequence length="79" mass="8878">MKSTYIYTKPDRSHMSSRDGGLVWYGVLLNGKWCVRLTVQQTHMRGGSSLESCFEPSGPEADTLPLGHRSPYPFPDPCF</sequence>
<dbReference type="Proteomes" id="UP000499080">
    <property type="component" value="Unassembled WGS sequence"/>
</dbReference>
<proteinExistence type="predicted"/>
<protein>
    <submittedName>
        <fullName evidence="2">Uncharacterized protein</fullName>
    </submittedName>
</protein>
<feature type="region of interest" description="Disordered" evidence="1">
    <location>
        <begin position="48"/>
        <end position="79"/>
    </location>
</feature>
<organism evidence="2 3">
    <name type="scientific">Araneus ventricosus</name>
    <name type="common">Orbweaver spider</name>
    <name type="synonym">Epeira ventricosa</name>
    <dbReference type="NCBI Taxonomy" id="182803"/>
    <lineage>
        <taxon>Eukaryota</taxon>
        <taxon>Metazoa</taxon>
        <taxon>Ecdysozoa</taxon>
        <taxon>Arthropoda</taxon>
        <taxon>Chelicerata</taxon>
        <taxon>Arachnida</taxon>
        <taxon>Araneae</taxon>
        <taxon>Araneomorphae</taxon>
        <taxon>Entelegynae</taxon>
        <taxon>Araneoidea</taxon>
        <taxon>Araneidae</taxon>
        <taxon>Araneus</taxon>
    </lineage>
</organism>
<reference evidence="2 3" key="1">
    <citation type="journal article" date="2019" name="Sci. Rep.">
        <title>Orb-weaving spider Araneus ventricosus genome elucidates the spidroin gene catalogue.</title>
        <authorList>
            <person name="Kono N."/>
            <person name="Nakamura H."/>
            <person name="Ohtoshi R."/>
            <person name="Moran D.A.P."/>
            <person name="Shinohara A."/>
            <person name="Yoshida Y."/>
            <person name="Fujiwara M."/>
            <person name="Mori M."/>
            <person name="Tomita M."/>
            <person name="Arakawa K."/>
        </authorList>
    </citation>
    <scope>NUCLEOTIDE SEQUENCE [LARGE SCALE GENOMIC DNA]</scope>
</reference>
<name>A0A4Y2BKH5_ARAVE</name>
<gene>
    <name evidence="2" type="ORF">AVEN_35813_1</name>
</gene>